<dbReference type="PROSITE" id="PS50102">
    <property type="entry name" value="RRM"/>
    <property type="match status" value="2"/>
</dbReference>
<evidence type="ECO:0000256" key="6">
    <source>
        <dbReference type="SAM" id="MobiDB-lite"/>
    </source>
</evidence>
<feature type="region of interest" description="Disordered" evidence="6">
    <location>
        <begin position="27"/>
        <end position="57"/>
    </location>
</feature>
<sequence>MFSSGGRGPPAENGRFPATLTLASSLFQNSNGGGGGSRTASFGGVKGGGGGAPMATQHQTTGAYRQWGGVGGGHQHGHPTTGGTYYQRYPATQAATAASTAAAASAAAQQQQQQQASYTPSSTTTTTYNTSNSVSAPGGCAGRADSSNALILSDIGTFRQLLQYGNQRVPTATSPSNTSSSSSHTGSQSGTVSTTLSNNMPNNTNSSPNNSSSGSEQLSKTNLYIRGLNPGTTDKDLVNMCQQFGTIISTKAILDKTTNKCKGYGFVDFESPASAEGAVKALTANNIQAQMAKQQEQDPTNLYIANLPQHFKESDLDNLLSKYGQVISTRILRDSMGVSKGVGFARMENKDKCEQIITIFNGNTLSGCKEPLLVKFADGGNKKKNMYKNNENAKMWRDGTEAMAVAGYDPSTLAQNGVAAQHMIPAAISNFRGHYGQYAGYAPGAQWVPQYVMPAPMPPVDDSYNLTGHMGPYKSDGQAPRGIPMMLPSPEAAVQYTNMIPQLTAQMQAMQLGTGSYISQPYSYYPSHVIHTVAMGDSEHTSNAASPEDPYQAYPPAPPK</sequence>
<evidence type="ECO:0000256" key="4">
    <source>
        <dbReference type="ARBA" id="ARBA00039536"/>
    </source>
</evidence>
<comment type="caution">
    <text evidence="8">The sequence shown here is derived from an EMBL/GenBank/DDBJ whole genome shotgun (WGS) entry which is preliminary data.</text>
</comment>
<dbReference type="SUPFAM" id="SSF54928">
    <property type="entry name" value="RNA-binding domain, RBD"/>
    <property type="match status" value="1"/>
</dbReference>
<feature type="domain" description="RRM" evidence="7">
    <location>
        <begin position="221"/>
        <end position="294"/>
    </location>
</feature>
<feature type="compositionally biased region" description="Low complexity" evidence="6">
    <location>
        <begin position="171"/>
        <end position="213"/>
    </location>
</feature>
<dbReference type="InterPro" id="IPR000504">
    <property type="entry name" value="RRM_dom"/>
</dbReference>
<dbReference type="OrthoDB" id="271725at2759"/>
<dbReference type="InterPro" id="IPR012677">
    <property type="entry name" value="Nucleotide-bd_a/b_plait_sf"/>
</dbReference>
<dbReference type="EMBL" id="QDEB01038932">
    <property type="protein sequence ID" value="RZC38893.1"/>
    <property type="molecule type" value="Genomic_DNA"/>
</dbReference>
<keyword evidence="1" id="KW-0677">Repeat</keyword>
<proteinExistence type="predicted"/>
<protein>
    <recommendedName>
        <fullName evidence="4">Protein alan shepard</fullName>
    </recommendedName>
</protein>
<dbReference type="CDD" id="cd12244">
    <property type="entry name" value="RRM2_MSSP"/>
    <property type="match status" value="1"/>
</dbReference>
<feature type="domain" description="RRM" evidence="7">
    <location>
        <begin position="300"/>
        <end position="379"/>
    </location>
</feature>
<reference evidence="8 9" key="1">
    <citation type="submission" date="2017-03" db="EMBL/GenBank/DDBJ databases">
        <title>Genome of the blue death feigning beetle - Asbolus verrucosus.</title>
        <authorList>
            <person name="Rider S.D."/>
        </authorList>
    </citation>
    <scope>NUCLEOTIDE SEQUENCE [LARGE SCALE GENOMIC DNA]</scope>
    <source>
        <strain evidence="8">Butters</strain>
        <tissue evidence="8">Head and leg muscle</tissue>
    </source>
</reference>
<dbReference type="Pfam" id="PF00076">
    <property type="entry name" value="RRM_1"/>
    <property type="match status" value="2"/>
</dbReference>
<feature type="region of interest" description="Disordered" evidence="6">
    <location>
        <begin position="113"/>
        <end position="140"/>
    </location>
</feature>
<dbReference type="GO" id="GO:1990904">
    <property type="term" value="C:ribonucleoprotein complex"/>
    <property type="evidence" value="ECO:0007669"/>
    <property type="project" value="InterPro"/>
</dbReference>
<name>A0A482W282_ASBVE</name>
<dbReference type="Proteomes" id="UP000292052">
    <property type="component" value="Unassembled WGS sequence"/>
</dbReference>
<evidence type="ECO:0000256" key="2">
    <source>
        <dbReference type="ARBA" id="ARBA00022884"/>
    </source>
</evidence>
<evidence type="ECO:0000256" key="1">
    <source>
        <dbReference type="ARBA" id="ARBA00022737"/>
    </source>
</evidence>
<dbReference type="PANTHER" id="PTHR24012">
    <property type="entry name" value="RNA BINDING PROTEIN"/>
    <property type="match status" value="1"/>
</dbReference>
<evidence type="ECO:0000256" key="3">
    <source>
        <dbReference type="ARBA" id="ARBA00037469"/>
    </source>
</evidence>
<keyword evidence="2 5" id="KW-0694">RNA-binding</keyword>
<keyword evidence="9" id="KW-1185">Reference proteome</keyword>
<feature type="region of interest" description="Disordered" evidence="6">
    <location>
        <begin position="64"/>
        <end position="83"/>
    </location>
</feature>
<dbReference type="STRING" id="1661398.A0A482W282"/>
<gene>
    <name evidence="8" type="ORF">BDFB_003491</name>
</gene>
<feature type="region of interest" description="Disordered" evidence="6">
    <location>
        <begin position="538"/>
        <end position="560"/>
    </location>
</feature>
<evidence type="ECO:0000313" key="8">
    <source>
        <dbReference type="EMBL" id="RZC38893.1"/>
    </source>
</evidence>
<organism evidence="8 9">
    <name type="scientific">Asbolus verrucosus</name>
    <name type="common">Desert ironclad beetle</name>
    <dbReference type="NCBI Taxonomy" id="1661398"/>
    <lineage>
        <taxon>Eukaryota</taxon>
        <taxon>Metazoa</taxon>
        <taxon>Ecdysozoa</taxon>
        <taxon>Arthropoda</taxon>
        <taxon>Hexapoda</taxon>
        <taxon>Insecta</taxon>
        <taxon>Pterygota</taxon>
        <taxon>Neoptera</taxon>
        <taxon>Endopterygota</taxon>
        <taxon>Coleoptera</taxon>
        <taxon>Polyphaga</taxon>
        <taxon>Cucujiformia</taxon>
        <taxon>Tenebrionidae</taxon>
        <taxon>Pimeliinae</taxon>
        <taxon>Asbolus</taxon>
    </lineage>
</organism>
<comment type="function">
    <text evidence="3">Has a role in the perception of gravity.</text>
</comment>
<dbReference type="InterPro" id="IPR035979">
    <property type="entry name" value="RBD_domain_sf"/>
</dbReference>
<dbReference type="Gene3D" id="3.30.70.330">
    <property type="match status" value="2"/>
</dbReference>
<dbReference type="FunFam" id="3.30.70.330:FF:000169">
    <property type="entry name" value="protein alan shepard isoform X4"/>
    <property type="match status" value="1"/>
</dbReference>
<evidence type="ECO:0000259" key="7">
    <source>
        <dbReference type="PROSITE" id="PS50102"/>
    </source>
</evidence>
<dbReference type="FunFam" id="3.30.70.330:FF:000012">
    <property type="entry name" value="RNA-binding motif, single-stranded-interacting protein 3 isoform 1"/>
    <property type="match status" value="1"/>
</dbReference>
<evidence type="ECO:0000256" key="5">
    <source>
        <dbReference type="PROSITE-ProRule" id="PRU00176"/>
    </source>
</evidence>
<accession>A0A482W282</accession>
<feature type="compositionally biased region" description="Low complexity" evidence="6">
    <location>
        <begin position="113"/>
        <end position="136"/>
    </location>
</feature>
<dbReference type="GO" id="GO:0003723">
    <property type="term" value="F:RNA binding"/>
    <property type="evidence" value="ECO:0007669"/>
    <property type="project" value="UniProtKB-UniRule"/>
</dbReference>
<dbReference type="SMART" id="SM00360">
    <property type="entry name" value="RRM"/>
    <property type="match status" value="2"/>
</dbReference>
<evidence type="ECO:0000313" key="9">
    <source>
        <dbReference type="Proteomes" id="UP000292052"/>
    </source>
</evidence>
<feature type="region of interest" description="Disordered" evidence="6">
    <location>
        <begin position="169"/>
        <end position="217"/>
    </location>
</feature>
<dbReference type="InterPro" id="IPR002343">
    <property type="entry name" value="Hud_Sxl_RNA"/>
</dbReference>
<dbReference type="PRINTS" id="PR00961">
    <property type="entry name" value="HUDSXLRNA"/>
</dbReference>
<dbReference type="AlphaFoldDB" id="A0A482W282"/>